<reference evidence="2 3" key="1">
    <citation type="journal article" date="2018" name="Front. Plant Sci.">
        <title>Red Clover (Trifolium pratense) and Zigzag Clover (T. medium) - A Picture of Genomic Similarities and Differences.</title>
        <authorList>
            <person name="Dluhosova J."/>
            <person name="Istvanek J."/>
            <person name="Nedelnik J."/>
            <person name="Repkova J."/>
        </authorList>
    </citation>
    <scope>NUCLEOTIDE SEQUENCE [LARGE SCALE GENOMIC DNA]</scope>
    <source>
        <strain evidence="3">cv. 10/8</strain>
        <tissue evidence="2">Leaf</tissue>
    </source>
</reference>
<sequence length="27" mass="2716">RTCGVDSVGSGLEMKGTSSKKVTSAET</sequence>
<dbReference type="AlphaFoldDB" id="A0A392V7N9"/>
<keyword evidence="3" id="KW-1185">Reference proteome</keyword>
<accession>A0A392V7N9</accession>
<dbReference type="Proteomes" id="UP000265520">
    <property type="component" value="Unassembled WGS sequence"/>
</dbReference>
<name>A0A392V7N9_9FABA</name>
<evidence type="ECO:0000313" key="3">
    <source>
        <dbReference type="Proteomes" id="UP000265520"/>
    </source>
</evidence>
<evidence type="ECO:0000313" key="2">
    <source>
        <dbReference type="EMBL" id="MCI84326.1"/>
    </source>
</evidence>
<feature type="region of interest" description="Disordered" evidence="1">
    <location>
        <begin position="1"/>
        <end position="27"/>
    </location>
</feature>
<proteinExistence type="predicted"/>
<comment type="caution">
    <text evidence="2">The sequence shown here is derived from an EMBL/GenBank/DDBJ whole genome shotgun (WGS) entry which is preliminary data.</text>
</comment>
<organism evidence="2 3">
    <name type="scientific">Trifolium medium</name>
    <dbReference type="NCBI Taxonomy" id="97028"/>
    <lineage>
        <taxon>Eukaryota</taxon>
        <taxon>Viridiplantae</taxon>
        <taxon>Streptophyta</taxon>
        <taxon>Embryophyta</taxon>
        <taxon>Tracheophyta</taxon>
        <taxon>Spermatophyta</taxon>
        <taxon>Magnoliopsida</taxon>
        <taxon>eudicotyledons</taxon>
        <taxon>Gunneridae</taxon>
        <taxon>Pentapetalae</taxon>
        <taxon>rosids</taxon>
        <taxon>fabids</taxon>
        <taxon>Fabales</taxon>
        <taxon>Fabaceae</taxon>
        <taxon>Papilionoideae</taxon>
        <taxon>50 kb inversion clade</taxon>
        <taxon>NPAAA clade</taxon>
        <taxon>Hologalegina</taxon>
        <taxon>IRL clade</taxon>
        <taxon>Trifolieae</taxon>
        <taxon>Trifolium</taxon>
    </lineage>
</organism>
<feature type="compositionally biased region" description="Polar residues" evidence="1">
    <location>
        <begin position="16"/>
        <end position="27"/>
    </location>
</feature>
<feature type="non-terminal residue" evidence="2">
    <location>
        <position position="1"/>
    </location>
</feature>
<evidence type="ECO:0000256" key="1">
    <source>
        <dbReference type="SAM" id="MobiDB-lite"/>
    </source>
</evidence>
<protein>
    <submittedName>
        <fullName evidence="2">Uncharacterized protein</fullName>
    </submittedName>
</protein>
<dbReference type="EMBL" id="LXQA011088262">
    <property type="protein sequence ID" value="MCI84326.1"/>
    <property type="molecule type" value="Genomic_DNA"/>
</dbReference>